<dbReference type="InterPro" id="IPR050956">
    <property type="entry name" value="2C_system_His_kinase"/>
</dbReference>
<dbReference type="PATRIC" id="fig|45068.5.peg.2275"/>
<dbReference type="PANTHER" id="PTHR43719:SF28">
    <property type="entry name" value="PEROXIDE STRESS-ACTIVATED HISTIDINE KINASE MAK1-RELATED"/>
    <property type="match status" value="1"/>
</dbReference>
<dbReference type="PROSITE" id="PS50110">
    <property type="entry name" value="RESPONSE_REGULATORY"/>
    <property type="match status" value="1"/>
</dbReference>
<accession>A0A0W0VIJ8</accession>
<feature type="domain" description="Response regulatory" evidence="4">
    <location>
        <begin position="11"/>
        <end position="128"/>
    </location>
</feature>
<dbReference type="PANTHER" id="PTHR43719">
    <property type="entry name" value="TWO-COMPONENT HISTIDINE KINASE"/>
    <property type="match status" value="1"/>
</dbReference>
<gene>
    <name evidence="5" type="ORF">Llon_2091</name>
</gene>
<name>A0A0W0VIJ8_9GAMM</name>
<organism evidence="5 6">
    <name type="scientific">Legionella londiniensis</name>
    <dbReference type="NCBI Taxonomy" id="45068"/>
    <lineage>
        <taxon>Bacteria</taxon>
        <taxon>Pseudomonadati</taxon>
        <taxon>Pseudomonadota</taxon>
        <taxon>Gammaproteobacteria</taxon>
        <taxon>Legionellales</taxon>
        <taxon>Legionellaceae</taxon>
        <taxon>Legionella</taxon>
    </lineage>
</organism>
<comment type="caution">
    <text evidence="5">The sequence shown here is derived from an EMBL/GenBank/DDBJ whole genome shotgun (WGS) entry which is preliminary data.</text>
</comment>
<dbReference type="InterPro" id="IPR011006">
    <property type="entry name" value="CheY-like_superfamily"/>
</dbReference>
<keyword evidence="6" id="KW-1185">Reference proteome</keyword>
<evidence type="ECO:0000256" key="2">
    <source>
        <dbReference type="PROSITE-ProRule" id="PRU00169"/>
    </source>
</evidence>
<feature type="region of interest" description="Disordered" evidence="3">
    <location>
        <begin position="159"/>
        <end position="183"/>
    </location>
</feature>
<dbReference type="EMBL" id="LNYK01000033">
    <property type="protein sequence ID" value="KTD19919.1"/>
    <property type="molecule type" value="Genomic_DNA"/>
</dbReference>
<dbReference type="Pfam" id="PF00072">
    <property type="entry name" value="Response_reg"/>
    <property type="match status" value="1"/>
</dbReference>
<dbReference type="SMART" id="SM00448">
    <property type="entry name" value="REC"/>
    <property type="match status" value="1"/>
</dbReference>
<keyword evidence="5" id="KW-0418">Kinase</keyword>
<dbReference type="GO" id="GO:0000160">
    <property type="term" value="P:phosphorelay signal transduction system"/>
    <property type="evidence" value="ECO:0007669"/>
    <property type="project" value="InterPro"/>
</dbReference>
<reference evidence="5 6" key="1">
    <citation type="submission" date="2015-11" db="EMBL/GenBank/DDBJ databases">
        <title>Genomic analysis of 38 Legionella species identifies large and diverse effector repertoires.</title>
        <authorList>
            <person name="Burstein D."/>
            <person name="Amaro F."/>
            <person name="Zusman T."/>
            <person name="Lifshitz Z."/>
            <person name="Cohen O."/>
            <person name="Gilbert J.A."/>
            <person name="Pupko T."/>
            <person name="Shuman H.A."/>
            <person name="Segal G."/>
        </authorList>
    </citation>
    <scope>NUCLEOTIDE SEQUENCE [LARGE SCALE GENOMIC DNA]</scope>
    <source>
        <strain evidence="5 6">ATCC 49505</strain>
    </source>
</reference>
<dbReference type="GO" id="GO:0016301">
    <property type="term" value="F:kinase activity"/>
    <property type="evidence" value="ECO:0007669"/>
    <property type="project" value="UniProtKB-KW"/>
</dbReference>
<evidence type="ECO:0000313" key="6">
    <source>
        <dbReference type="Proteomes" id="UP000054997"/>
    </source>
</evidence>
<dbReference type="SUPFAM" id="SSF52172">
    <property type="entry name" value="CheY-like"/>
    <property type="match status" value="1"/>
</dbReference>
<dbReference type="CDD" id="cd17546">
    <property type="entry name" value="REC_hyHK_CKI1_RcsC-like"/>
    <property type="match status" value="1"/>
</dbReference>
<evidence type="ECO:0000313" key="5">
    <source>
        <dbReference type="EMBL" id="KTD19919.1"/>
    </source>
</evidence>
<feature type="modified residue" description="4-aspartylphosphate" evidence="2">
    <location>
        <position position="64"/>
    </location>
</feature>
<proteinExistence type="predicted"/>
<dbReference type="RefSeq" id="WP_160149093.1">
    <property type="nucleotide sequence ID" value="NZ_CAAAHZ010000011.1"/>
</dbReference>
<dbReference type="STRING" id="45068.Llon_2091"/>
<feature type="compositionally biased region" description="Low complexity" evidence="3">
    <location>
        <begin position="160"/>
        <end position="183"/>
    </location>
</feature>
<evidence type="ECO:0000256" key="1">
    <source>
        <dbReference type="ARBA" id="ARBA00022553"/>
    </source>
</evidence>
<evidence type="ECO:0000259" key="4">
    <source>
        <dbReference type="PROSITE" id="PS50110"/>
    </source>
</evidence>
<keyword evidence="5" id="KW-0808">Transferase</keyword>
<dbReference type="Proteomes" id="UP000054997">
    <property type="component" value="Unassembled WGS sequence"/>
</dbReference>
<dbReference type="AlphaFoldDB" id="A0A0W0VIJ8"/>
<evidence type="ECO:0000256" key="3">
    <source>
        <dbReference type="SAM" id="MobiDB-lite"/>
    </source>
</evidence>
<protein>
    <submittedName>
        <fullName evidence="5">Sensory box histidine kinase/response regulator</fullName>
    </submittedName>
</protein>
<dbReference type="InterPro" id="IPR001789">
    <property type="entry name" value="Sig_transdc_resp-reg_receiver"/>
</dbReference>
<sequence length="183" mass="20595">MQRKSHYPHLRILIVEDNTVLQKVARQLFKNIGIKEENIQYAANGHEALEIIKHNKPFNIIYMDHEMPGMQGDQATKLIREYEELNRSQKAYIFTCSATYPGIFPGANASLRKPLQPKALEQLVSSYLNSEWYKKPSISISIQKGFFSSALKGLANRILSPKSSPKTPETPADSLESSSSSSP</sequence>
<dbReference type="Gene3D" id="3.40.50.2300">
    <property type="match status" value="1"/>
</dbReference>
<keyword evidence="1 2" id="KW-0597">Phosphoprotein</keyword>